<protein>
    <submittedName>
        <fullName evidence="2">Uncharacterized protein</fullName>
    </submittedName>
</protein>
<gene>
    <name evidence="2" type="ORF">FDP41_010843</name>
</gene>
<comment type="caution">
    <text evidence="2">The sequence shown here is derived from an EMBL/GenBank/DDBJ whole genome shotgun (WGS) entry which is preliminary data.</text>
</comment>
<dbReference type="AlphaFoldDB" id="A0A6A5C8M1"/>
<dbReference type="RefSeq" id="XP_044567577.1">
    <property type="nucleotide sequence ID" value="XM_044701185.1"/>
</dbReference>
<dbReference type="VEuPathDB" id="AmoebaDB:NF0024910"/>
<proteinExistence type="predicted"/>
<feature type="region of interest" description="Disordered" evidence="1">
    <location>
        <begin position="130"/>
        <end position="150"/>
    </location>
</feature>
<evidence type="ECO:0000313" key="2">
    <source>
        <dbReference type="EMBL" id="KAF0982864.1"/>
    </source>
</evidence>
<sequence length="463" mass="52560">MGSKGSKGSNTGRRPSEKSSTTQTTAPNTNTATTNTNTTATTTVSINPSVNGGTESTTTVKSKEMYEKGIEHIMEKLKNNDIYRARLQDINIMRQFAEVLGTEEKLKATYLTTKWLDTVELARKMLQQSKGFDEEHLSTSGGSSSSGMKSMVPASVDNELNQMKQTNTNQVEEDDDILNEQDIIIGTKDPNLNKILEQNTVKVKIVISEIARTKGRKAFRRMMSPILSRLDLLPELGMFHSAIQIGPWLIEWNNSAICVPRKCVSSAAMLSADIEQLQTNEDVRKVVEKLSAVIVKWNTTMQYKERDTEPGKSGNCQDFVDDVLQNIGLSRDKLSEGPLGEFLKKLKTKGQSDLVFKMSDSFKKAFNLEENKKKFKTHKELDDFVNSLVAIDHNFENNYRYEWLFLKSMDRAFWLKHIKFEDLEEYKPASKETVDEDGDVIFIPDCPFKDPRDTYSFIYDEEQ</sequence>
<reference evidence="2 3" key="1">
    <citation type="journal article" date="2019" name="Sci. Rep.">
        <title>Nanopore sequencing improves the draft genome of the human pathogenic amoeba Naegleria fowleri.</title>
        <authorList>
            <person name="Liechti N."/>
            <person name="Schurch N."/>
            <person name="Bruggmann R."/>
            <person name="Wittwer M."/>
        </authorList>
    </citation>
    <scope>NUCLEOTIDE SEQUENCE [LARGE SCALE GENOMIC DNA]</scope>
    <source>
        <strain evidence="2 3">ATCC 30894</strain>
    </source>
</reference>
<keyword evidence="3" id="KW-1185">Reference proteome</keyword>
<dbReference type="OrthoDB" id="10255349at2759"/>
<feature type="region of interest" description="Disordered" evidence="1">
    <location>
        <begin position="1"/>
        <end position="60"/>
    </location>
</feature>
<feature type="compositionally biased region" description="Polar residues" evidence="1">
    <location>
        <begin position="44"/>
        <end position="60"/>
    </location>
</feature>
<evidence type="ECO:0000313" key="3">
    <source>
        <dbReference type="Proteomes" id="UP000444721"/>
    </source>
</evidence>
<evidence type="ECO:0000256" key="1">
    <source>
        <dbReference type="SAM" id="MobiDB-lite"/>
    </source>
</evidence>
<name>A0A6A5C8M1_NAEFO</name>
<organism evidence="2 3">
    <name type="scientific">Naegleria fowleri</name>
    <name type="common">Brain eating amoeba</name>
    <dbReference type="NCBI Taxonomy" id="5763"/>
    <lineage>
        <taxon>Eukaryota</taxon>
        <taxon>Discoba</taxon>
        <taxon>Heterolobosea</taxon>
        <taxon>Tetramitia</taxon>
        <taxon>Eutetramitia</taxon>
        <taxon>Vahlkampfiidae</taxon>
        <taxon>Naegleria</taxon>
    </lineage>
</organism>
<dbReference type="VEuPathDB" id="AmoebaDB:NfTy_015130"/>
<dbReference type="Proteomes" id="UP000444721">
    <property type="component" value="Unassembled WGS sequence"/>
</dbReference>
<feature type="compositionally biased region" description="Low complexity" evidence="1">
    <location>
        <begin position="138"/>
        <end position="147"/>
    </location>
</feature>
<dbReference type="VEuPathDB" id="AmoebaDB:FDP41_010843"/>
<dbReference type="OMA" id="QDINIMR"/>
<dbReference type="EMBL" id="VFQX01000007">
    <property type="protein sequence ID" value="KAF0982864.1"/>
    <property type="molecule type" value="Genomic_DNA"/>
</dbReference>
<feature type="compositionally biased region" description="Low complexity" evidence="1">
    <location>
        <begin position="21"/>
        <end position="43"/>
    </location>
</feature>
<dbReference type="GeneID" id="68118058"/>
<accession>A0A6A5C8M1</accession>
<feature type="compositionally biased region" description="Polar residues" evidence="1">
    <location>
        <begin position="1"/>
        <end position="13"/>
    </location>
</feature>